<sequence>MDILSVLTNELKDVLSNAKNESEVENIIFEHIRSAEEKNYDFPDFPSGLDWFNVNKPLNTSMLKNKIVVVDFFTYCCINCLHVIPHLREVEIKYPDSKGLVVIGVHSAKFDNEKDSSNLLAATKRYNISHPVCNDTKCTLWNKLNISCWPTILIIGPGNKILFCLIGEGHNEEMLLYIETVMKYYKNRLSTENLPIIHSDKIVKSSLLDFPVKITRWQDQFAVSDCGLHRILIFNKDSVVKYVIGGKSPGFKDGNFQQAKFNSPQGLAFYDSNTLYIADTENHAIRLAKLKEMTVSTVVGNGSQGKDYVGGKCGTEQEISSPWDICIVPCSDADIVPLKSESKSFDGHSATVGNPLPVLPPPPMPVFMNTQPFSIPPPLPPRLPGQPNCCTQASNTCPSRILLIAAAGIHQIWAFFIEAGVWWKGKKYEKNVCLAVAGTGREENRNNCYPNLASFAQPSGLVYSEKLKAVFVADSESSSIRKISTKNGSVTHVVGGNRAPDDLFSYGDIDGKGYKAKLQHPLGIGWNPKEQELIVCDSYNHKIKVINPVLGTCKTLQTNQINFNEPNGCCLDDSADILYVCDTNNGDIKFVNLTDNVVKKLELKEAEVEDTDTVSKGKWQETCFMSNSGGSLKLNIEFTPKDLHGRWKLHLKEPDDVKANALKGSLTSNIVILVMEFPPSEQDCSFSVEFELVFCGAETCNMKKEKLDVTLKRINGAKNTVTCNINKNLI</sequence>
<dbReference type="Gene3D" id="2.120.10.30">
    <property type="entry name" value="TolB, C-terminal domain"/>
    <property type="match status" value="3"/>
</dbReference>
<dbReference type="InterPro" id="IPR001258">
    <property type="entry name" value="NHL_repeat"/>
</dbReference>
<dbReference type="InterPro" id="IPR011042">
    <property type="entry name" value="6-blade_b-propeller_TolB-like"/>
</dbReference>
<name>A0AAN8S0X8_POLSC</name>
<dbReference type="Gene3D" id="3.40.30.10">
    <property type="entry name" value="Glutaredoxin"/>
    <property type="match status" value="1"/>
</dbReference>
<dbReference type="EMBL" id="JAWJWE010000003">
    <property type="protein sequence ID" value="KAK6638688.1"/>
    <property type="molecule type" value="Genomic_DNA"/>
</dbReference>
<dbReference type="InterPro" id="IPR013766">
    <property type="entry name" value="Thioredoxin_domain"/>
</dbReference>
<gene>
    <name evidence="3" type="ORF">RUM43_006955</name>
</gene>
<dbReference type="Proteomes" id="UP001372834">
    <property type="component" value="Unassembled WGS sequence"/>
</dbReference>
<dbReference type="SUPFAM" id="SSF101898">
    <property type="entry name" value="NHL repeat"/>
    <property type="match status" value="1"/>
</dbReference>
<dbReference type="InterPro" id="IPR036249">
    <property type="entry name" value="Thioredoxin-like_sf"/>
</dbReference>
<evidence type="ECO:0000259" key="2">
    <source>
        <dbReference type="PROSITE" id="PS51352"/>
    </source>
</evidence>
<dbReference type="SUPFAM" id="SSF52833">
    <property type="entry name" value="Thioredoxin-like"/>
    <property type="match status" value="1"/>
</dbReference>
<comment type="caution">
    <text evidence="3">The sequence shown here is derived from an EMBL/GenBank/DDBJ whole genome shotgun (WGS) entry which is preliminary data.</text>
</comment>
<keyword evidence="1" id="KW-0677">Repeat</keyword>
<dbReference type="CDD" id="cd14951">
    <property type="entry name" value="NHL-2_like"/>
    <property type="match status" value="1"/>
</dbReference>
<dbReference type="PANTHER" id="PTHR46388">
    <property type="entry name" value="NHL REPEAT-CONTAINING PROTEIN 2"/>
    <property type="match status" value="1"/>
</dbReference>
<protein>
    <recommendedName>
        <fullName evidence="2">Thioredoxin domain-containing protein</fullName>
    </recommendedName>
</protein>
<feature type="domain" description="Thioredoxin" evidence="2">
    <location>
        <begin position="31"/>
        <end position="183"/>
    </location>
</feature>
<dbReference type="PANTHER" id="PTHR46388:SF2">
    <property type="entry name" value="NHL REPEAT-CONTAINING PROTEIN 2"/>
    <property type="match status" value="1"/>
</dbReference>
<dbReference type="Pfam" id="PF01436">
    <property type="entry name" value="NHL"/>
    <property type="match status" value="1"/>
</dbReference>
<evidence type="ECO:0000313" key="4">
    <source>
        <dbReference type="Proteomes" id="UP001372834"/>
    </source>
</evidence>
<accession>A0AAN8S0X8</accession>
<organism evidence="3 4">
    <name type="scientific">Polyplax serrata</name>
    <name type="common">Common mouse louse</name>
    <dbReference type="NCBI Taxonomy" id="468196"/>
    <lineage>
        <taxon>Eukaryota</taxon>
        <taxon>Metazoa</taxon>
        <taxon>Ecdysozoa</taxon>
        <taxon>Arthropoda</taxon>
        <taxon>Hexapoda</taxon>
        <taxon>Insecta</taxon>
        <taxon>Pterygota</taxon>
        <taxon>Neoptera</taxon>
        <taxon>Paraneoptera</taxon>
        <taxon>Psocodea</taxon>
        <taxon>Troctomorpha</taxon>
        <taxon>Phthiraptera</taxon>
        <taxon>Anoplura</taxon>
        <taxon>Polyplacidae</taxon>
        <taxon>Polyplax</taxon>
    </lineage>
</organism>
<proteinExistence type="predicted"/>
<dbReference type="InterPro" id="IPR045302">
    <property type="entry name" value="NHL2_NHL_rpt_dom"/>
</dbReference>
<dbReference type="PROSITE" id="PS51352">
    <property type="entry name" value="THIOREDOXIN_2"/>
    <property type="match status" value="1"/>
</dbReference>
<dbReference type="Pfam" id="PF13905">
    <property type="entry name" value="Thioredoxin_8"/>
    <property type="match status" value="1"/>
</dbReference>
<evidence type="ECO:0000256" key="1">
    <source>
        <dbReference type="ARBA" id="ARBA00022737"/>
    </source>
</evidence>
<reference evidence="3 4" key="1">
    <citation type="submission" date="2023-10" db="EMBL/GenBank/DDBJ databases">
        <title>Genomes of two closely related lineages of the louse Polyplax serrata with different host specificities.</title>
        <authorList>
            <person name="Martinu J."/>
            <person name="Tarabai H."/>
            <person name="Stefka J."/>
            <person name="Hypsa V."/>
        </authorList>
    </citation>
    <scope>NUCLEOTIDE SEQUENCE [LARGE SCALE GENOMIC DNA]</scope>
    <source>
        <strain evidence="3">HR10_N</strain>
    </source>
</reference>
<dbReference type="AlphaFoldDB" id="A0AAN8S0X8"/>
<evidence type="ECO:0000313" key="3">
    <source>
        <dbReference type="EMBL" id="KAK6638688.1"/>
    </source>
</evidence>
<dbReference type="InterPro" id="IPR012336">
    <property type="entry name" value="Thioredoxin-like_fold"/>
</dbReference>